<evidence type="ECO:0000256" key="4">
    <source>
        <dbReference type="SAM" id="MobiDB-lite"/>
    </source>
</evidence>
<feature type="compositionally biased region" description="Basic and acidic residues" evidence="4">
    <location>
        <begin position="539"/>
        <end position="550"/>
    </location>
</feature>
<dbReference type="Proteomes" id="UP001217089">
    <property type="component" value="Unassembled WGS sequence"/>
</dbReference>
<evidence type="ECO:0000256" key="2">
    <source>
        <dbReference type="ARBA" id="ARBA00022566"/>
    </source>
</evidence>
<dbReference type="SUPFAM" id="SSF51206">
    <property type="entry name" value="cAMP-binding domain-like"/>
    <property type="match status" value="1"/>
</dbReference>
<feature type="compositionally biased region" description="Basic and acidic residues" evidence="4">
    <location>
        <begin position="74"/>
        <end position="88"/>
    </location>
</feature>
<feature type="compositionally biased region" description="Basic and acidic residues" evidence="4">
    <location>
        <begin position="601"/>
        <end position="614"/>
    </location>
</feature>
<keyword evidence="2" id="KW-0547">Nucleotide-binding</keyword>
<name>A0ABQ9F888_TEGGR</name>
<proteinExistence type="inferred from homology"/>
<feature type="domain" description="Cyclic nucleotide-binding" evidence="5">
    <location>
        <begin position="124"/>
        <end position="222"/>
    </location>
</feature>
<feature type="region of interest" description="Disordered" evidence="4">
    <location>
        <begin position="1"/>
        <end position="89"/>
    </location>
</feature>
<feature type="compositionally biased region" description="Basic residues" evidence="4">
    <location>
        <begin position="452"/>
        <end position="461"/>
    </location>
</feature>
<dbReference type="PANTHER" id="PTHR11635:SF152">
    <property type="entry name" value="CAMP-DEPENDENT PROTEIN KINASE TYPE I REGULATORY SUBUNIT-RELATED"/>
    <property type="match status" value="1"/>
</dbReference>
<accession>A0ABQ9F888</accession>
<feature type="region of interest" description="Disordered" evidence="4">
    <location>
        <begin position="576"/>
        <end position="618"/>
    </location>
</feature>
<keyword evidence="2" id="KW-0116">cAMP-binding</keyword>
<dbReference type="InterPro" id="IPR050503">
    <property type="entry name" value="cAMP-dep_PK_reg_su-like"/>
</dbReference>
<feature type="region of interest" description="Disordered" evidence="4">
    <location>
        <begin position="447"/>
        <end position="550"/>
    </location>
</feature>
<feature type="domain" description="Cyclic nucleotide-binding" evidence="5">
    <location>
        <begin position="233"/>
        <end position="296"/>
    </location>
</feature>
<feature type="compositionally biased region" description="Basic residues" evidence="4">
    <location>
        <begin position="416"/>
        <end position="425"/>
    </location>
</feature>
<dbReference type="PROSITE" id="PS50042">
    <property type="entry name" value="CNMP_BINDING_3"/>
    <property type="match status" value="2"/>
</dbReference>
<dbReference type="InterPro" id="IPR000595">
    <property type="entry name" value="cNMP-bd_dom"/>
</dbReference>
<feature type="compositionally biased region" description="Basic and acidic residues" evidence="4">
    <location>
        <begin position="478"/>
        <end position="492"/>
    </location>
</feature>
<evidence type="ECO:0000256" key="3">
    <source>
        <dbReference type="ARBA" id="ARBA00023149"/>
    </source>
</evidence>
<feature type="compositionally biased region" description="Polar residues" evidence="4">
    <location>
        <begin position="464"/>
        <end position="474"/>
    </location>
</feature>
<feature type="region of interest" description="Disordered" evidence="4">
    <location>
        <begin position="398"/>
        <end position="425"/>
    </location>
</feature>
<dbReference type="EMBL" id="JARBDR010000342">
    <property type="protein sequence ID" value="KAJ8313567.1"/>
    <property type="molecule type" value="Genomic_DNA"/>
</dbReference>
<protein>
    <recommendedName>
        <fullName evidence="5">Cyclic nucleotide-binding domain-containing protein</fullName>
    </recommendedName>
</protein>
<sequence length="817" mass="94253">MSGTVSVYIDPRMTGEEEIVIPEVTKEDKKKDKKKTEEKESEKKGMMQERNRRRPPKKRKKMAKKKKKSPGSAKSRDSKDSKEKKDKAAAVSLTKLDRNKFGKFIAEQEQEFKEISDFIEVHPFFCNMSSKFKKLLEMSLRKESYVFDTVMVRQGEPLIGLYFILKGEATVTVEPHKHPKQYPHLWPFEAGMDIYAMEFEYLRESRRAAILRQYEDPAVWDIIPEELAIRRTEGYAAIEKWQKERHINLCSIHEGEVIGDTEMLMNLPTNLYTIKCTANTDVFILDTKNFERLVGKRNVTTIDVMRESVISKLKTRMDTKQGNLVPLLKFLHLKLTEQILPTQKPLPPLKNSKTLPDKDVQIRQMLEWFKDGKVELVNPIVPGAYYYKELMKEKARKRENARKKLAENPSITAKIRAQRKAKPIRQPRSLAAIRESLRQMMEAEVIAMNTKDKRKLKKKKTHSEPSSQMTSNVPSEMGSRDISRASSQKDGEPPYIPKTSEKPEKSENNHLLSVKSKSQKHSSSDKQPNTKKVNITSETPRKDKDLPMIYEERTQEEIILRQTSVEGKFDSNANIRWKGRNSVDGNLDSNANAKSKNRKKSRDETDSKYKERKNSVPKASDTFITEVGNNNRLENVETLLNSKTPLNIKTNGSDEEKRFVLPPLTGKTKTSEDSSGESVSKWNIPMKFVNDRIQKRFSEQFREVTEDMDFLSSDNNLTLLENKIQAFHLKYGNGSKSHQNLPKLARFTDAAQEEEEGPKGGGKVWVKKRSCRFADNTVKVKDHSHIRHYVVPELPQFDDVRKKKHVVQLLLNGAVNK</sequence>
<evidence type="ECO:0000313" key="6">
    <source>
        <dbReference type="EMBL" id="KAJ8313567.1"/>
    </source>
</evidence>
<evidence type="ECO:0000259" key="5">
    <source>
        <dbReference type="PROSITE" id="PS50042"/>
    </source>
</evidence>
<dbReference type="Gene3D" id="2.60.120.10">
    <property type="entry name" value="Jelly Rolls"/>
    <property type="match status" value="1"/>
</dbReference>
<feature type="compositionally biased region" description="Basic residues" evidence="4">
    <location>
        <begin position="51"/>
        <end position="69"/>
    </location>
</feature>
<dbReference type="PANTHER" id="PTHR11635">
    <property type="entry name" value="CAMP-DEPENDENT PROTEIN KINASE REGULATORY CHAIN"/>
    <property type="match status" value="1"/>
</dbReference>
<comment type="caution">
    <text evidence="6">The sequence shown here is derived from an EMBL/GenBank/DDBJ whole genome shotgun (WGS) entry which is preliminary data.</text>
</comment>
<reference evidence="6 7" key="1">
    <citation type="submission" date="2022-12" db="EMBL/GenBank/DDBJ databases">
        <title>Chromosome-level genome of Tegillarca granosa.</title>
        <authorList>
            <person name="Kim J."/>
        </authorList>
    </citation>
    <scope>NUCLEOTIDE SEQUENCE [LARGE SCALE GENOMIC DNA]</scope>
    <source>
        <strain evidence="6">Teg-2019</strain>
        <tissue evidence="6">Adductor muscle</tissue>
    </source>
</reference>
<organism evidence="6 7">
    <name type="scientific">Tegillarca granosa</name>
    <name type="common">Malaysian cockle</name>
    <name type="synonym">Anadara granosa</name>
    <dbReference type="NCBI Taxonomy" id="220873"/>
    <lineage>
        <taxon>Eukaryota</taxon>
        <taxon>Metazoa</taxon>
        <taxon>Spiralia</taxon>
        <taxon>Lophotrochozoa</taxon>
        <taxon>Mollusca</taxon>
        <taxon>Bivalvia</taxon>
        <taxon>Autobranchia</taxon>
        <taxon>Pteriomorphia</taxon>
        <taxon>Arcoida</taxon>
        <taxon>Arcoidea</taxon>
        <taxon>Arcidae</taxon>
        <taxon>Tegillarca</taxon>
    </lineage>
</organism>
<feature type="compositionally biased region" description="Basic and acidic residues" evidence="4">
    <location>
        <begin position="24"/>
        <end position="50"/>
    </location>
</feature>
<keyword evidence="7" id="KW-1185">Reference proteome</keyword>
<feature type="compositionally biased region" description="Basic and acidic residues" evidence="4">
    <location>
        <begin position="499"/>
        <end position="508"/>
    </location>
</feature>
<keyword evidence="3" id="KW-0114">cAMP</keyword>
<dbReference type="InterPro" id="IPR014710">
    <property type="entry name" value="RmlC-like_jellyroll"/>
</dbReference>
<evidence type="ECO:0000256" key="1">
    <source>
        <dbReference type="ARBA" id="ARBA00005753"/>
    </source>
</evidence>
<gene>
    <name evidence="6" type="ORF">KUTeg_008128</name>
</gene>
<evidence type="ECO:0000313" key="7">
    <source>
        <dbReference type="Proteomes" id="UP001217089"/>
    </source>
</evidence>
<dbReference type="InterPro" id="IPR018490">
    <property type="entry name" value="cNMP-bd_dom_sf"/>
</dbReference>
<comment type="similarity">
    <text evidence="1">Belongs to the cAMP-dependent kinase regulatory chain family.</text>
</comment>